<comment type="caution">
    <text evidence="10">The sequence shown here is derived from an EMBL/GenBank/DDBJ whole genome shotgun (WGS) entry which is preliminary data.</text>
</comment>
<gene>
    <name evidence="10" type="ORF">ACH4WX_15110</name>
</gene>
<organism evidence="10 11">
    <name type="scientific">Nocardia carnea</name>
    <dbReference type="NCBI Taxonomy" id="37328"/>
    <lineage>
        <taxon>Bacteria</taxon>
        <taxon>Bacillati</taxon>
        <taxon>Actinomycetota</taxon>
        <taxon>Actinomycetes</taxon>
        <taxon>Mycobacteriales</taxon>
        <taxon>Nocardiaceae</taxon>
        <taxon>Nocardia</taxon>
    </lineage>
</organism>
<dbReference type="EC" id="2.7.1.12" evidence="3 9"/>
<dbReference type="CDD" id="cd02021">
    <property type="entry name" value="GntK"/>
    <property type="match status" value="1"/>
</dbReference>
<evidence type="ECO:0000256" key="8">
    <source>
        <dbReference type="ARBA" id="ARBA00048090"/>
    </source>
</evidence>
<keyword evidence="11" id="KW-1185">Reference proteome</keyword>
<sequence>MNPVDVAGAAPRSPLPCVVVMGVSGSGKSSTARLLALRLDVPFADADDMHPRANIVKMRSGRPLDDTDREPWLAEVGHWLRDRAADGTGGVVACSALKRRYRDSLRAAAPRIFFLLLTADRAELVERITERGEHFMPASLLDSQLAALEPLEPDEPGTVLHGTRSPRQAVDLAITSLDEVITGDQG</sequence>
<evidence type="ECO:0000256" key="9">
    <source>
        <dbReference type="RuleBase" id="RU363066"/>
    </source>
</evidence>
<keyword evidence="5 9" id="KW-0547">Nucleotide-binding</keyword>
<keyword evidence="6 9" id="KW-0418">Kinase</keyword>
<keyword evidence="4 9" id="KW-0808">Transferase</keyword>
<reference evidence="10 11" key="1">
    <citation type="submission" date="2024-10" db="EMBL/GenBank/DDBJ databases">
        <title>The Natural Products Discovery Center: Release of the First 8490 Sequenced Strains for Exploring Actinobacteria Biosynthetic Diversity.</title>
        <authorList>
            <person name="Kalkreuter E."/>
            <person name="Kautsar S.A."/>
            <person name="Yang D."/>
            <person name="Bader C.D."/>
            <person name="Teijaro C.N."/>
            <person name="Fluegel L."/>
            <person name="Davis C.M."/>
            <person name="Simpson J.R."/>
            <person name="Lauterbach L."/>
            <person name="Steele A.D."/>
            <person name="Gui C."/>
            <person name="Meng S."/>
            <person name="Li G."/>
            <person name="Viehrig K."/>
            <person name="Ye F."/>
            <person name="Su P."/>
            <person name="Kiefer A.F."/>
            <person name="Nichols A."/>
            <person name="Cepeda A.J."/>
            <person name="Yan W."/>
            <person name="Fan B."/>
            <person name="Jiang Y."/>
            <person name="Adhikari A."/>
            <person name="Zheng C.-J."/>
            <person name="Schuster L."/>
            <person name="Cowan T.M."/>
            <person name="Smanski M.J."/>
            <person name="Chevrette M.G."/>
            <person name="De Carvalho L.P.S."/>
            <person name="Shen B."/>
        </authorList>
    </citation>
    <scope>NUCLEOTIDE SEQUENCE [LARGE SCALE GENOMIC DNA]</scope>
    <source>
        <strain evidence="10 11">NPDC020568</strain>
    </source>
</reference>
<dbReference type="InterPro" id="IPR006001">
    <property type="entry name" value="Therm_gnt_kin"/>
</dbReference>
<proteinExistence type="inferred from homology"/>
<accession>A0ABW7TQM0</accession>
<name>A0ABW7TQM0_9NOCA</name>
<evidence type="ECO:0000256" key="7">
    <source>
        <dbReference type="ARBA" id="ARBA00022840"/>
    </source>
</evidence>
<comment type="catalytic activity">
    <reaction evidence="8 9">
        <text>D-gluconate + ATP = 6-phospho-D-gluconate + ADP + H(+)</text>
        <dbReference type="Rhea" id="RHEA:19433"/>
        <dbReference type="ChEBI" id="CHEBI:15378"/>
        <dbReference type="ChEBI" id="CHEBI:18391"/>
        <dbReference type="ChEBI" id="CHEBI:30616"/>
        <dbReference type="ChEBI" id="CHEBI:58759"/>
        <dbReference type="ChEBI" id="CHEBI:456216"/>
        <dbReference type="EC" id="2.7.1.12"/>
    </reaction>
</comment>
<protein>
    <recommendedName>
        <fullName evidence="3 9">Gluconokinase</fullName>
        <ecNumber evidence="3 9">2.7.1.12</ecNumber>
    </recommendedName>
</protein>
<dbReference type="GeneID" id="93508208"/>
<evidence type="ECO:0000256" key="1">
    <source>
        <dbReference type="ARBA" id="ARBA00004761"/>
    </source>
</evidence>
<evidence type="ECO:0000256" key="5">
    <source>
        <dbReference type="ARBA" id="ARBA00022741"/>
    </source>
</evidence>
<dbReference type="EMBL" id="JBIRUQ010000003">
    <property type="protein sequence ID" value="MFI1462039.1"/>
    <property type="molecule type" value="Genomic_DNA"/>
</dbReference>
<dbReference type="NCBIfam" id="TIGR01313">
    <property type="entry name" value="therm_gnt_kin"/>
    <property type="match status" value="1"/>
</dbReference>
<dbReference type="Pfam" id="PF13671">
    <property type="entry name" value="AAA_33"/>
    <property type="match status" value="1"/>
</dbReference>
<comment type="similarity">
    <text evidence="2 9">Belongs to the gluconokinase GntK/GntV family.</text>
</comment>
<dbReference type="Proteomes" id="UP001611263">
    <property type="component" value="Unassembled WGS sequence"/>
</dbReference>
<evidence type="ECO:0000256" key="3">
    <source>
        <dbReference type="ARBA" id="ARBA00012054"/>
    </source>
</evidence>
<dbReference type="Gene3D" id="3.40.50.300">
    <property type="entry name" value="P-loop containing nucleotide triphosphate hydrolases"/>
    <property type="match status" value="1"/>
</dbReference>
<evidence type="ECO:0000313" key="10">
    <source>
        <dbReference type="EMBL" id="MFI1462039.1"/>
    </source>
</evidence>
<dbReference type="PANTHER" id="PTHR43442:SF3">
    <property type="entry name" value="GLUCONOKINASE-RELATED"/>
    <property type="match status" value="1"/>
</dbReference>
<dbReference type="PANTHER" id="PTHR43442">
    <property type="entry name" value="GLUCONOKINASE-RELATED"/>
    <property type="match status" value="1"/>
</dbReference>
<comment type="pathway">
    <text evidence="1">Carbohydrate acid metabolism.</text>
</comment>
<dbReference type="SUPFAM" id="SSF52540">
    <property type="entry name" value="P-loop containing nucleoside triphosphate hydrolases"/>
    <property type="match status" value="1"/>
</dbReference>
<dbReference type="RefSeq" id="WP_081595901.1">
    <property type="nucleotide sequence ID" value="NZ_JBIRUQ010000003.1"/>
</dbReference>
<keyword evidence="7 9" id="KW-0067">ATP-binding</keyword>
<evidence type="ECO:0000256" key="2">
    <source>
        <dbReference type="ARBA" id="ARBA00008420"/>
    </source>
</evidence>
<dbReference type="InterPro" id="IPR027417">
    <property type="entry name" value="P-loop_NTPase"/>
</dbReference>
<evidence type="ECO:0000313" key="11">
    <source>
        <dbReference type="Proteomes" id="UP001611263"/>
    </source>
</evidence>
<evidence type="ECO:0000256" key="4">
    <source>
        <dbReference type="ARBA" id="ARBA00022679"/>
    </source>
</evidence>
<evidence type="ECO:0000256" key="6">
    <source>
        <dbReference type="ARBA" id="ARBA00022777"/>
    </source>
</evidence>